<accession>A0A425DP75</accession>
<dbReference type="Proteomes" id="UP000284702">
    <property type="component" value="Unassembled WGS sequence"/>
</dbReference>
<sequence>MKLGLVLGLDGAGKTMLLRQLSHMRKDEFHNTKLGSVLEKVRTRLFADSASAAEVDGIDVATLPTTGVRHQSFSHVCVTCLHKLGVEEETNAYRNLAYGPAFQQIQYK</sequence>
<name>A0A425DP75_APHAT</name>
<reference evidence="1" key="1">
    <citation type="submission" date="2018-07" db="EMBL/GenBank/DDBJ databases">
        <title>Annotation of Aphanomyces astaci genome assembly.</title>
        <authorList>
            <person name="Studholme D.J."/>
        </authorList>
    </citation>
    <scope>NUCLEOTIDE SEQUENCE [LARGE SCALE GENOMIC DNA]</scope>
    <source>
        <strain evidence="1">Pc</strain>
    </source>
</reference>
<dbReference type="AlphaFoldDB" id="A0A425DP75"/>
<keyword evidence="2" id="KW-1185">Reference proteome</keyword>
<dbReference type="EMBL" id="MZMZ02000249">
    <property type="protein sequence ID" value="RQM31119.1"/>
    <property type="molecule type" value="Genomic_DNA"/>
</dbReference>
<proteinExistence type="predicted"/>
<evidence type="ECO:0000313" key="1">
    <source>
        <dbReference type="EMBL" id="RQM31119.1"/>
    </source>
</evidence>
<evidence type="ECO:0000313" key="2">
    <source>
        <dbReference type="Proteomes" id="UP000284702"/>
    </source>
</evidence>
<comment type="caution">
    <text evidence="1">The sequence shown here is derived from an EMBL/GenBank/DDBJ whole genome shotgun (WGS) entry which is preliminary data.</text>
</comment>
<gene>
    <name evidence="1" type="ORF">B5M09_011721</name>
</gene>
<dbReference type="VEuPathDB" id="FungiDB:H257_07623"/>
<protein>
    <submittedName>
        <fullName evidence="1">Uncharacterized protein</fullName>
    </submittedName>
</protein>
<organism evidence="1 2">
    <name type="scientific">Aphanomyces astaci</name>
    <name type="common">Crayfish plague agent</name>
    <dbReference type="NCBI Taxonomy" id="112090"/>
    <lineage>
        <taxon>Eukaryota</taxon>
        <taxon>Sar</taxon>
        <taxon>Stramenopiles</taxon>
        <taxon>Oomycota</taxon>
        <taxon>Saprolegniomycetes</taxon>
        <taxon>Saprolegniales</taxon>
        <taxon>Verrucalvaceae</taxon>
        <taxon>Aphanomyces</taxon>
    </lineage>
</organism>